<reference evidence="1 2" key="1">
    <citation type="journal article" date="2021" name="Int. J. Syst. Evol. Microbiol.">
        <title>Clostridium zeae sp. nov., isolated from corn silage.</title>
        <authorList>
            <person name="Kobayashi H."/>
            <person name="Tanizawa Y."/>
            <person name="Yagura M."/>
            <person name="Sakamoto M."/>
            <person name="Ohkuma M."/>
            <person name="Tohno M."/>
        </authorList>
    </citation>
    <scope>NUCLEOTIDE SEQUENCE [LARGE SCALE GENOMIC DNA]</scope>
    <source>
        <strain evidence="1 2">CSC2</strain>
    </source>
</reference>
<organism evidence="1 2">
    <name type="scientific">Clostridium zeae</name>
    <dbReference type="NCBI Taxonomy" id="2759022"/>
    <lineage>
        <taxon>Bacteria</taxon>
        <taxon>Bacillati</taxon>
        <taxon>Bacillota</taxon>
        <taxon>Clostridia</taxon>
        <taxon>Eubacteriales</taxon>
        <taxon>Clostridiaceae</taxon>
        <taxon>Clostridium</taxon>
    </lineage>
</organism>
<proteinExistence type="predicted"/>
<accession>A0ABQ1E839</accession>
<evidence type="ECO:0008006" key="3">
    <source>
        <dbReference type="Google" id="ProtNLM"/>
    </source>
</evidence>
<comment type="caution">
    <text evidence="1">The sequence shown here is derived from an EMBL/GenBank/DDBJ whole genome shotgun (WGS) entry which is preliminary data.</text>
</comment>
<evidence type="ECO:0000313" key="2">
    <source>
        <dbReference type="Proteomes" id="UP000663802"/>
    </source>
</evidence>
<name>A0ABQ1E839_9CLOT</name>
<gene>
    <name evidence="1" type="ORF">CSC2_14110</name>
</gene>
<dbReference type="Proteomes" id="UP000663802">
    <property type="component" value="Unassembled WGS sequence"/>
</dbReference>
<evidence type="ECO:0000313" key="1">
    <source>
        <dbReference type="EMBL" id="GFZ30885.1"/>
    </source>
</evidence>
<sequence>MIEKYKDIHRIGMHCETVAVRDIIHYYGTDLTFHDLLGLAGTLATFCCKPHSYNADVPYLSLSGYTSNITIDAANTLGLDVITYNYDTFENSFKLICEYVGNKIPVIVRLSYNEYAPKIYEQRPFSSEIEECVDINFGVHYIQILAFNEAEQCVYFAESDRPDIQSMPVQLLKNAMNAKAKEMPVENEFMVIMPPTKPITLGKNQILSSFQKMYLKTCNNFNFGDQAFVGVGGVEKFRKEFLEILNTCDEAYIRANVAWLLISTGAVFKSNILYKSSLKRYCDTAQKITNNIRFVNLSKIAGKLERSWRAFNNDLYNYIYDKEIDKLKYRIENMDDLMSLENEYSDELRNTMHTIFEDANIV</sequence>
<dbReference type="EMBL" id="BMBA01000001">
    <property type="protein sequence ID" value="GFZ30885.1"/>
    <property type="molecule type" value="Genomic_DNA"/>
</dbReference>
<protein>
    <recommendedName>
        <fullName evidence="3">Butirosin biosynthesis protein H N-terminal domain-containing protein</fullName>
    </recommendedName>
</protein>
<keyword evidence="2" id="KW-1185">Reference proteome</keyword>
<dbReference type="RefSeq" id="WP_206868959.1">
    <property type="nucleotide sequence ID" value="NZ_BMBA01000001.1"/>
</dbReference>